<dbReference type="OrthoDB" id="16403at2759"/>
<evidence type="ECO:0000256" key="5">
    <source>
        <dbReference type="SAM" id="Phobius"/>
    </source>
</evidence>
<feature type="non-terminal residue" evidence="7">
    <location>
        <position position="136"/>
    </location>
</feature>
<sequence>MDYFPRRYPIFAGNLTIPPLDGPIFVDRYLEQDSTLGYAILFFEVSGLLTCALDLFVTVWFRHLTVVRSQIISFSCLIIFGAALGFSSSFFEIGVPSLSSCLGGMWFYSLSFTIISVSISVKNTKLGLIFNAKTKL</sequence>
<feature type="transmembrane region" description="Helical" evidence="5">
    <location>
        <begin position="71"/>
        <end position="91"/>
    </location>
</feature>
<organism evidence="7 8">
    <name type="scientific">Rhizoclosmatium globosum</name>
    <dbReference type="NCBI Taxonomy" id="329046"/>
    <lineage>
        <taxon>Eukaryota</taxon>
        <taxon>Fungi</taxon>
        <taxon>Fungi incertae sedis</taxon>
        <taxon>Chytridiomycota</taxon>
        <taxon>Chytridiomycota incertae sedis</taxon>
        <taxon>Chytridiomycetes</taxon>
        <taxon>Chytridiales</taxon>
        <taxon>Chytriomycetaceae</taxon>
        <taxon>Rhizoclosmatium</taxon>
    </lineage>
</organism>
<evidence type="ECO:0000256" key="4">
    <source>
        <dbReference type="ARBA" id="ARBA00023136"/>
    </source>
</evidence>
<keyword evidence="2 5" id="KW-0812">Transmembrane</keyword>
<dbReference type="EMBL" id="MCGO01000032">
    <property type="protein sequence ID" value="ORY41367.1"/>
    <property type="molecule type" value="Genomic_DNA"/>
</dbReference>
<evidence type="ECO:0000313" key="7">
    <source>
        <dbReference type="EMBL" id="ORY41367.1"/>
    </source>
</evidence>
<dbReference type="GO" id="GO:0016020">
    <property type="term" value="C:membrane"/>
    <property type="evidence" value="ECO:0007669"/>
    <property type="project" value="UniProtKB-SubCell"/>
</dbReference>
<feature type="domain" description="G-protein coupled receptors family 3 profile" evidence="6">
    <location>
        <begin position="36"/>
        <end position="136"/>
    </location>
</feature>
<keyword evidence="8" id="KW-1185">Reference proteome</keyword>
<proteinExistence type="predicted"/>
<name>A0A1Y2C394_9FUNG</name>
<dbReference type="InterPro" id="IPR017978">
    <property type="entry name" value="GPCR_3_C"/>
</dbReference>
<feature type="transmembrane region" description="Helical" evidence="5">
    <location>
        <begin position="103"/>
        <end position="121"/>
    </location>
</feature>
<dbReference type="PROSITE" id="PS50259">
    <property type="entry name" value="G_PROTEIN_RECEP_F3_4"/>
    <property type="match status" value="1"/>
</dbReference>
<dbReference type="Pfam" id="PF00003">
    <property type="entry name" value="7tm_3"/>
    <property type="match status" value="1"/>
</dbReference>
<protein>
    <recommendedName>
        <fullName evidence="6">G-protein coupled receptors family 3 profile domain-containing protein</fullName>
    </recommendedName>
</protein>
<dbReference type="Proteomes" id="UP000193642">
    <property type="component" value="Unassembled WGS sequence"/>
</dbReference>
<evidence type="ECO:0000256" key="2">
    <source>
        <dbReference type="ARBA" id="ARBA00022692"/>
    </source>
</evidence>
<reference evidence="7 8" key="1">
    <citation type="submission" date="2016-07" db="EMBL/GenBank/DDBJ databases">
        <title>Pervasive Adenine N6-methylation of Active Genes in Fungi.</title>
        <authorList>
            <consortium name="DOE Joint Genome Institute"/>
            <person name="Mondo S.J."/>
            <person name="Dannebaum R.O."/>
            <person name="Kuo R.C."/>
            <person name="Labutti K."/>
            <person name="Haridas S."/>
            <person name="Kuo A."/>
            <person name="Salamov A."/>
            <person name="Ahrendt S.R."/>
            <person name="Lipzen A."/>
            <person name="Sullivan W."/>
            <person name="Andreopoulos W.B."/>
            <person name="Clum A."/>
            <person name="Lindquist E."/>
            <person name="Daum C."/>
            <person name="Ramamoorthy G.K."/>
            <person name="Gryganskyi A."/>
            <person name="Culley D."/>
            <person name="Magnuson J.K."/>
            <person name="James T.Y."/>
            <person name="O'Malley M.A."/>
            <person name="Stajich J.E."/>
            <person name="Spatafora J.W."/>
            <person name="Visel A."/>
            <person name="Grigoriev I.V."/>
        </authorList>
    </citation>
    <scope>NUCLEOTIDE SEQUENCE [LARGE SCALE GENOMIC DNA]</scope>
    <source>
        <strain evidence="7 8">JEL800</strain>
    </source>
</reference>
<feature type="transmembrane region" description="Helical" evidence="5">
    <location>
        <begin position="36"/>
        <end position="59"/>
    </location>
</feature>
<evidence type="ECO:0000259" key="6">
    <source>
        <dbReference type="PROSITE" id="PS50259"/>
    </source>
</evidence>
<evidence type="ECO:0000256" key="1">
    <source>
        <dbReference type="ARBA" id="ARBA00004141"/>
    </source>
</evidence>
<comment type="subcellular location">
    <subcellularLocation>
        <location evidence="1">Membrane</location>
        <topology evidence="1">Multi-pass membrane protein</topology>
    </subcellularLocation>
</comment>
<gene>
    <name evidence="7" type="ORF">BCR33DRAFT_718973</name>
</gene>
<keyword evidence="4 5" id="KW-0472">Membrane</keyword>
<dbReference type="AlphaFoldDB" id="A0A1Y2C394"/>
<keyword evidence="3 5" id="KW-1133">Transmembrane helix</keyword>
<comment type="caution">
    <text evidence="7">The sequence shown here is derived from an EMBL/GenBank/DDBJ whole genome shotgun (WGS) entry which is preliminary data.</text>
</comment>
<accession>A0A1Y2C394</accession>
<dbReference type="GO" id="GO:0004930">
    <property type="term" value="F:G protein-coupled receptor activity"/>
    <property type="evidence" value="ECO:0007669"/>
    <property type="project" value="InterPro"/>
</dbReference>
<evidence type="ECO:0000313" key="8">
    <source>
        <dbReference type="Proteomes" id="UP000193642"/>
    </source>
</evidence>
<evidence type="ECO:0000256" key="3">
    <source>
        <dbReference type="ARBA" id="ARBA00022989"/>
    </source>
</evidence>